<comment type="pathway">
    <text evidence="7">Cell wall biogenesis; lipoteichoic acid biosynthesis.</text>
</comment>
<dbReference type="CDD" id="cd05945">
    <property type="entry name" value="DltA"/>
    <property type="match status" value="1"/>
</dbReference>
<dbReference type="Pfam" id="PF00501">
    <property type="entry name" value="AMP-binding"/>
    <property type="match status" value="1"/>
</dbReference>
<dbReference type="FunFam" id="3.30.300.30:FF:000012">
    <property type="entry name" value="D-alanine--D-alanyl carrier protein ligase"/>
    <property type="match status" value="1"/>
</dbReference>
<evidence type="ECO:0000256" key="5">
    <source>
        <dbReference type="ARBA" id="ARBA00054605"/>
    </source>
</evidence>
<dbReference type="PROSITE" id="PS00455">
    <property type="entry name" value="AMP_BINDING"/>
    <property type="match status" value="1"/>
</dbReference>
<keyword evidence="2 7" id="KW-0436">Ligase</keyword>
<comment type="catalytic activity">
    <reaction evidence="7">
        <text>holo-[D-alanyl-carrier protein] + D-alanine + ATP = D-alanyl-[D-alanyl-carrier protein] + AMP + diphosphate</text>
        <dbReference type="Rhea" id="RHEA:55132"/>
        <dbReference type="Rhea" id="RHEA-COMP:14102"/>
        <dbReference type="Rhea" id="RHEA-COMP:14103"/>
        <dbReference type="ChEBI" id="CHEBI:30616"/>
        <dbReference type="ChEBI" id="CHEBI:33019"/>
        <dbReference type="ChEBI" id="CHEBI:57416"/>
        <dbReference type="ChEBI" id="CHEBI:64479"/>
        <dbReference type="ChEBI" id="CHEBI:138620"/>
        <dbReference type="ChEBI" id="CHEBI:456215"/>
        <dbReference type="EC" id="6.2.1.54"/>
    </reaction>
</comment>
<evidence type="ECO:0000259" key="9">
    <source>
        <dbReference type="Pfam" id="PF13193"/>
    </source>
</evidence>
<evidence type="ECO:0000313" key="10">
    <source>
        <dbReference type="EMBL" id="ADE31088.1"/>
    </source>
</evidence>
<organism evidence="10 11">
    <name type="scientific">Streptococcus suis (strain GZ1)</name>
    <dbReference type="NCBI Taxonomy" id="423211"/>
    <lineage>
        <taxon>Bacteria</taxon>
        <taxon>Bacillati</taxon>
        <taxon>Bacillota</taxon>
        <taxon>Bacilli</taxon>
        <taxon>Lactobacillales</taxon>
        <taxon>Streptococcaceae</taxon>
        <taxon>Streptococcus</taxon>
    </lineage>
</organism>
<dbReference type="EMBL" id="CP000837">
    <property type="protein sequence ID" value="ADE31088.1"/>
    <property type="molecule type" value="Genomic_DNA"/>
</dbReference>
<dbReference type="HOGENOM" id="CLU_000022_2_12_9"/>
<evidence type="ECO:0000256" key="3">
    <source>
        <dbReference type="ARBA" id="ARBA00022741"/>
    </source>
</evidence>
<evidence type="ECO:0000256" key="2">
    <source>
        <dbReference type="ARBA" id="ARBA00022598"/>
    </source>
</evidence>
<evidence type="ECO:0000313" key="11">
    <source>
        <dbReference type="Proteomes" id="UP000002359"/>
    </source>
</evidence>
<dbReference type="InterPro" id="IPR020845">
    <property type="entry name" value="AMP-binding_CS"/>
</dbReference>
<dbReference type="Gene3D" id="3.30.300.30">
    <property type="match status" value="1"/>
</dbReference>
<dbReference type="GO" id="GO:0047473">
    <property type="term" value="F:D-alanine [D-alanyl carrier protein] ligase activity"/>
    <property type="evidence" value="ECO:0007669"/>
    <property type="project" value="UniProtKB-UniRule"/>
</dbReference>
<evidence type="ECO:0000256" key="4">
    <source>
        <dbReference type="ARBA" id="ARBA00022840"/>
    </source>
</evidence>
<feature type="binding site" evidence="7">
    <location>
        <position position="401"/>
    </location>
    <ligand>
        <name>ATP</name>
        <dbReference type="ChEBI" id="CHEBI:30616"/>
    </ligand>
</feature>
<dbReference type="SUPFAM" id="SSF56801">
    <property type="entry name" value="Acetyl-CoA synthetase-like"/>
    <property type="match status" value="1"/>
</dbReference>
<dbReference type="InterPro" id="IPR010071">
    <property type="entry name" value="AA_adenyl_dom"/>
</dbReference>
<comment type="similarity">
    <text evidence="6 7">Belongs to the ATP-dependent AMP-binding enzyme family. DltA subfamily.</text>
</comment>
<feature type="binding site" evidence="7">
    <location>
        <begin position="168"/>
        <end position="169"/>
    </location>
    <ligand>
        <name>ATP</name>
        <dbReference type="ChEBI" id="CHEBI:30616"/>
    </ligand>
</feature>
<dbReference type="InterPro" id="IPR042099">
    <property type="entry name" value="ANL_N_sf"/>
</dbReference>
<dbReference type="InterPro" id="IPR044507">
    <property type="entry name" value="DltA-like"/>
</dbReference>
<dbReference type="NCBIfam" id="TIGR01733">
    <property type="entry name" value="AA-adenyl-dom"/>
    <property type="match status" value="1"/>
</dbReference>
<feature type="binding site" evidence="7">
    <location>
        <begin position="413"/>
        <end position="416"/>
    </location>
    <ligand>
        <name>ATP</name>
        <dbReference type="ChEBI" id="CHEBI:30616"/>
    </ligand>
</feature>
<dbReference type="HAMAP" id="MF_00593">
    <property type="entry name" value="DltA"/>
    <property type="match status" value="1"/>
</dbReference>
<keyword evidence="1 7" id="KW-0963">Cytoplasm</keyword>
<feature type="domain" description="AMP-binding enzyme C-terminal" evidence="9">
    <location>
        <begin position="433"/>
        <end position="515"/>
    </location>
</feature>
<evidence type="ECO:0000259" key="8">
    <source>
        <dbReference type="Pfam" id="PF00501"/>
    </source>
</evidence>
<accession>D5AGX3</accession>
<evidence type="ECO:0000256" key="6">
    <source>
        <dbReference type="ARBA" id="ARBA00061336"/>
    </source>
</evidence>
<dbReference type="InterPro" id="IPR000873">
    <property type="entry name" value="AMP-dep_synth/lig_dom"/>
</dbReference>
<dbReference type="UniPathway" id="UPA00556"/>
<dbReference type="GO" id="GO:0005737">
    <property type="term" value="C:cytoplasm"/>
    <property type="evidence" value="ECO:0007669"/>
    <property type="project" value="UniProtKB-SubCell"/>
</dbReference>
<dbReference type="Gene3D" id="3.40.50.12780">
    <property type="entry name" value="N-terminal domain of ligase-like"/>
    <property type="match status" value="1"/>
</dbReference>
<dbReference type="InterPro" id="IPR010072">
    <property type="entry name" value="DltA"/>
</dbReference>
<dbReference type="NCBIfam" id="NF003417">
    <property type="entry name" value="PRK04813.1"/>
    <property type="match status" value="1"/>
</dbReference>
<feature type="binding site" evidence="7">
    <location>
        <begin position="310"/>
        <end position="315"/>
    </location>
    <ligand>
        <name>ATP</name>
        <dbReference type="ChEBI" id="CHEBI:30616"/>
    </ligand>
</feature>
<dbReference type="Pfam" id="PF13193">
    <property type="entry name" value="AMP-binding_C"/>
    <property type="match status" value="1"/>
</dbReference>
<feature type="domain" description="AMP-dependent synthetase/ligase" evidence="8">
    <location>
        <begin position="27"/>
        <end position="378"/>
    </location>
</feature>
<comment type="function">
    <text evidence="5 7">Catalyzes the first step in the D-alanylation of lipoteichoic acid (LTA), the activation of D-alanine and its transfer onto the D-alanyl carrier protein (Dcp) DltC. In an ATP-dependent two-step reaction, forms a high energy D-alanyl-AMP intermediate, followed by transfer of the D-alanyl residue as a thiol ester to the phosphopantheinyl prosthetic group of the Dcp. D-alanylation of LTA plays an important role in modulating the properties of the cell wall in Gram-positive bacteria, influencing the net charge of the cell wall.</text>
</comment>
<gene>
    <name evidence="7" type="primary">dltA</name>
    <name evidence="10" type="ordered locus">SSGZ1_0629</name>
</gene>
<feature type="binding site" evidence="7">
    <location>
        <position position="515"/>
    </location>
    <ligand>
        <name>D-alanine</name>
        <dbReference type="ChEBI" id="CHEBI:57416"/>
    </ligand>
</feature>
<feature type="binding site" evidence="7">
    <location>
        <position position="215"/>
    </location>
    <ligand>
        <name>D-alanine</name>
        <dbReference type="ChEBI" id="CHEBI:57416"/>
    </ligand>
</feature>
<comment type="subcellular location">
    <subcellularLocation>
        <location evidence="7">Cytoplasm</location>
    </subcellularLocation>
</comment>
<dbReference type="Proteomes" id="UP000002359">
    <property type="component" value="Chromosome"/>
</dbReference>
<protein>
    <recommendedName>
        <fullName evidence="7">D-alanine--D-alanyl carrier protein ligase</fullName>
        <shortName evidence="7">DCL</shortName>
        <ecNumber evidence="7">6.2.1.54</ecNumber>
    </recommendedName>
    <alternativeName>
        <fullName evidence="7">D-alanine--poly(phosphoribitol) ligase subunit 1</fullName>
    </alternativeName>
    <alternativeName>
        <fullName evidence="7">D-alanine-activating enzyme</fullName>
        <shortName evidence="7">DAE</shortName>
    </alternativeName>
</protein>
<feature type="binding site" evidence="7">
    <location>
        <position position="319"/>
    </location>
    <ligand>
        <name>D-alanine</name>
        <dbReference type="ChEBI" id="CHEBI:57416"/>
    </ligand>
</feature>
<feature type="binding site" evidence="7">
    <location>
        <position position="515"/>
    </location>
    <ligand>
        <name>ATP</name>
        <dbReference type="ChEBI" id="CHEBI:30616"/>
    </ligand>
</feature>
<name>D5AGX3_STRGZ</name>
<dbReference type="InterPro" id="IPR045851">
    <property type="entry name" value="AMP-bd_C_sf"/>
</dbReference>
<evidence type="ECO:0000256" key="7">
    <source>
        <dbReference type="HAMAP-Rule" id="MF_00593"/>
    </source>
</evidence>
<keyword evidence="4 7" id="KW-0067">ATP-binding</keyword>
<dbReference type="AlphaFoldDB" id="D5AGX3"/>
<dbReference type="GO" id="GO:0005524">
    <property type="term" value="F:ATP binding"/>
    <property type="evidence" value="ECO:0007669"/>
    <property type="project" value="UniProtKB-KW"/>
</dbReference>
<reference evidence="10 11" key="1">
    <citation type="journal article" date="2009" name="J. Infect. Dis.">
        <title>Clinical, experimental, and genomic differences between intermediately pathogenic, highly pathogenic, and epidemic Streptococcus suis.</title>
        <authorList>
            <person name="Ye C."/>
            <person name="Zheng H."/>
            <person name="Zhang J."/>
            <person name="Jing H."/>
            <person name="Wang L."/>
            <person name="Xiong Y."/>
            <person name="Wang W."/>
            <person name="Zhou Z."/>
            <person name="Sun Q."/>
            <person name="Luo X."/>
            <person name="Du H."/>
            <person name="Gottschalk M."/>
            <person name="Xu J."/>
        </authorList>
    </citation>
    <scope>NUCLEOTIDE SEQUENCE [LARGE SCALE GENOMIC DNA]</scope>
    <source>
        <strain evidence="10 11">GZ1</strain>
    </source>
</reference>
<dbReference type="NCBIfam" id="TIGR01734">
    <property type="entry name" value="D-ala-DACP-lig"/>
    <property type="match status" value="1"/>
</dbReference>
<dbReference type="PANTHER" id="PTHR45398:SF1">
    <property type="entry name" value="ENZYME, PUTATIVE (JCVI)-RELATED"/>
    <property type="match status" value="1"/>
</dbReference>
<evidence type="ECO:0000256" key="1">
    <source>
        <dbReference type="ARBA" id="ARBA00022490"/>
    </source>
</evidence>
<keyword evidence="3 7" id="KW-0547">Nucleotide-binding</keyword>
<dbReference type="KEGG" id="ssw:SSGZ1_0629"/>
<dbReference type="GO" id="GO:0070395">
    <property type="term" value="P:lipoteichoic acid biosynthetic process"/>
    <property type="evidence" value="ECO:0007669"/>
    <property type="project" value="UniProtKB-UniRule"/>
</dbReference>
<sequence length="528" mass="59236">MDREDLSIMSFKEESIKMISSMLERVEHFATENPDYPVYHYLGQLYSYGDLKADSDSLAAHIDSLDLPANSPVLVFGGQEYQMLAIFVALTKAGHPYIPVDSHSALDRIEAILEIAEPSLVFAVADFPLETSLPVLGLSEVEAIFEKKSTYQLIHPVSEDDTYYIIFTSGTTGKPKGVQISHDNLLSFTNWMIRDKEFALPERPQMLAQPSYSFDLSVMYWAPTLALGGTLFALPKELTLDFKTLFAAIQTLPFKIWTSTPSFVDMALLSREFDGEHLPDLTHFYFDGEELTVKTAQKLRERFPKAVIVNAYGPTEATVALSAVAITDEMLVNYKRLPIGYTKPDSPTFILDEDGQVVPNGQQGEIVVSGPAVSKGYLNNPERTEAAFFQFDGLQAYHTGDLGVMTDEGLLLYGGRMDFQIKYNGYRIELEEVAQHLNKSTYIEAAVAVPRYNADHKVQNLLAYVVPKAGIMEQFDRELELTKVIKQELKERMMDYMMPSKFIYRDSLPLTANGKIDIKGLIAEVNAQ</sequence>
<dbReference type="PANTHER" id="PTHR45398">
    <property type="match status" value="1"/>
</dbReference>
<dbReference type="PATRIC" id="fig|423211.3.peg.616"/>
<dbReference type="EC" id="6.2.1.54" evidence="7"/>
<dbReference type="InterPro" id="IPR025110">
    <property type="entry name" value="AMP-bd_C"/>
</dbReference>
<proteinExistence type="inferred from homology"/>